<evidence type="ECO:0000313" key="3">
    <source>
        <dbReference type="Proteomes" id="UP000010799"/>
    </source>
</evidence>
<reference evidence="2 3" key="1">
    <citation type="journal article" date="2012" name="Stand. Genomic Sci.">
        <title>Complete genome sequence of Liberibacter crescens BT-1.</title>
        <authorList>
            <person name="Leonard M.T."/>
            <person name="Fagen J.R."/>
            <person name="Davis-Richardson A.G."/>
            <person name="Davis M.J."/>
            <person name="Triplett E.W."/>
        </authorList>
    </citation>
    <scope>NUCLEOTIDE SEQUENCE [LARGE SCALE GENOMIC DNA]</scope>
    <source>
        <strain evidence="2 3">BT-1</strain>
    </source>
</reference>
<evidence type="ECO:0000256" key="1">
    <source>
        <dbReference type="SAM" id="MobiDB-lite"/>
    </source>
</evidence>
<dbReference type="eggNOG" id="COG5373">
    <property type="taxonomic scope" value="Bacteria"/>
</dbReference>
<protein>
    <submittedName>
        <fullName evidence="2">Uncharacterized protein</fullName>
    </submittedName>
</protein>
<evidence type="ECO:0000313" key="2">
    <source>
        <dbReference type="EMBL" id="AGA65164.1"/>
    </source>
</evidence>
<name>L0EUD8_LIBCB</name>
<organism evidence="2 3">
    <name type="scientific">Liberibacter crescens (strain BT-1)</name>
    <dbReference type="NCBI Taxonomy" id="1215343"/>
    <lineage>
        <taxon>Bacteria</taxon>
        <taxon>Pseudomonadati</taxon>
        <taxon>Pseudomonadota</taxon>
        <taxon>Alphaproteobacteria</taxon>
        <taxon>Hyphomicrobiales</taxon>
        <taxon>Rhizobiaceae</taxon>
        <taxon>Liberibacter</taxon>
    </lineage>
</organism>
<dbReference type="STRING" id="1215343.B488_11720"/>
<dbReference type="HOGENOM" id="CLU_989709_0_0_5"/>
<sequence length="281" mass="31006">MSRNSIREIIVWVIKDRNIDDKKISSSESSGGVSKTKITKRLLPDGSEIDAGEAIILDQALSSEGTVSTGISEKADESHGNPVHSRLEDKSLSGNNANKTGDKIFLYEEGVNDGGQQVVVPGNVVWSIQKKKDEKGYSDPVVRGNISVPERGLFAMLTFKRNTDTSLPASHLIEIVFSLPKSFQGGGIESIQEVSMKNNEHGVSNHLMAVAAKITNDFHMIALNNSSEAQKANLNFLENFQWIEIKITYRNGKKITLVIDKNKDGTEAFKTAIKEWKEFDK</sequence>
<accession>L0EUD8</accession>
<proteinExistence type="predicted"/>
<dbReference type="KEGG" id="lcc:B488_11720"/>
<dbReference type="EMBL" id="CP003789">
    <property type="protein sequence ID" value="AGA65164.1"/>
    <property type="molecule type" value="Genomic_DNA"/>
</dbReference>
<gene>
    <name evidence="2" type="ordered locus">B488_11720</name>
</gene>
<dbReference type="AlphaFoldDB" id="L0EUD8"/>
<feature type="region of interest" description="Disordered" evidence="1">
    <location>
        <begin position="67"/>
        <end position="95"/>
    </location>
</feature>
<dbReference type="Proteomes" id="UP000010799">
    <property type="component" value="Chromosome"/>
</dbReference>
<keyword evidence="3" id="KW-1185">Reference proteome</keyword>
<feature type="compositionally biased region" description="Basic and acidic residues" evidence="1">
    <location>
        <begin position="73"/>
        <end position="91"/>
    </location>
</feature>
<dbReference type="PATRIC" id="fig|1215343.11.peg.1209"/>